<feature type="domain" description="Cation/H(+) antiporter central" evidence="12">
    <location>
        <begin position="537"/>
        <end position="670"/>
    </location>
</feature>
<dbReference type="AlphaFoldDB" id="A0A4D6MEW9"/>
<keyword evidence="4 10" id="KW-0812">Transmembrane</keyword>
<feature type="domain" description="Cation/H(+) antiporter C-terminal" evidence="13">
    <location>
        <begin position="677"/>
        <end position="841"/>
    </location>
</feature>
<dbReference type="GO" id="GO:0016020">
    <property type="term" value="C:membrane"/>
    <property type="evidence" value="ECO:0007669"/>
    <property type="project" value="UniProtKB-SubCell"/>
</dbReference>
<dbReference type="GO" id="GO:0012505">
    <property type="term" value="C:endomembrane system"/>
    <property type="evidence" value="ECO:0007669"/>
    <property type="project" value="TreeGrafter"/>
</dbReference>
<evidence type="ECO:0000256" key="8">
    <source>
        <dbReference type="ARBA" id="ARBA00023136"/>
    </source>
</evidence>
<dbReference type="Pfam" id="PF23256">
    <property type="entry name" value="CHX17_2nd"/>
    <property type="match status" value="1"/>
</dbReference>
<evidence type="ECO:0000256" key="4">
    <source>
        <dbReference type="ARBA" id="ARBA00022692"/>
    </source>
</evidence>
<evidence type="ECO:0000256" key="3">
    <source>
        <dbReference type="ARBA" id="ARBA00022538"/>
    </source>
</evidence>
<evidence type="ECO:0000259" key="12">
    <source>
        <dbReference type="Pfam" id="PF23256"/>
    </source>
</evidence>
<evidence type="ECO:0000259" key="13">
    <source>
        <dbReference type="Pfam" id="PF23259"/>
    </source>
</evidence>
<gene>
    <name evidence="14" type="ORF">DEO72_LG7g1192</name>
</gene>
<dbReference type="PANTHER" id="PTHR32468">
    <property type="entry name" value="CATION/H + ANTIPORTER"/>
    <property type="match status" value="1"/>
</dbReference>
<evidence type="ECO:0000256" key="6">
    <source>
        <dbReference type="ARBA" id="ARBA00022989"/>
    </source>
</evidence>
<comment type="similarity">
    <text evidence="9">Belongs to the monovalent cation:proton antiporter 2 (CPA2) transporter (TC 2.A.37) family. CHX (TC 2.A.37.4) subfamily.</text>
</comment>
<feature type="transmembrane region" description="Helical" evidence="10">
    <location>
        <begin position="345"/>
        <end position="370"/>
    </location>
</feature>
<keyword evidence="8 10" id="KW-0472">Membrane</keyword>
<evidence type="ECO:0000313" key="15">
    <source>
        <dbReference type="Proteomes" id="UP000501690"/>
    </source>
</evidence>
<dbReference type="Proteomes" id="UP000501690">
    <property type="component" value="Linkage Group LG7"/>
</dbReference>
<evidence type="ECO:0000256" key="7">
    <source>
        <dbReference type="ARBA" id="ARBA00023065"/>
    </source>
</evidence>
<dbReference type="Pfam" id="PF00999">
    <property type="entry name" value="Na_H_Exchanger"/>
    <property type="match status" value="1"/>
</dbReference>
<evidence type="ECO:0000259" key="11">
    <source>
        <dbReference type="Pfam" id="PF00999"/>
    </source>
</evidence>
<comment type="subcellular location">
    <subcellularLocation>
        <location evidence="1">Membrane</location>
        <topology evidence="1">Multi-pass membrane protein</topology>
    </subcellularLocation>
</comment>
<dbReference type="GO" id="GO:0006813">
    <property type="term" value="P:potassium ion transport"/>
    <property type="evidence" value="ECO:0007669"/>
    <property type="project" value="UniProtKB-KW"/>
</dbReference>
<reference evidence="14 15" key="1">
    <citation type="submission" date="2019-04" db="EMBL/GenBank/DDBJ databases">
        <title>An improved genome assembly and genetic linkage map for asparagus bean, Vigna unguiculata ssp. sesquipedialis.</title>
        <authorList>
            <person name="Xia Q."/>
            <person name="Zhang R."/>
            <person name="Dong Y."/>
        </authorList>
    </citation>
    <scope>NUCLEOTIDE SEQUENCE [LARGE SCALE GENOMIC DNA]</scope>
    <source>
        <tissue evidence="14">Leaf</tissue>
    </source>
</reference>
<feature type="transmembrane region" description="Helical" evidence="10">
    <location>
        <begin position="376"/>
        <end position="397"/>
    </location>
</feature>
<dbReference type="Gene3D" id="1.20.1530.20">
    <property type="match status" value="1"/>
</dbReference>
<feature type="transmembrane region" description="Helical" evidence="10">
    <location>
        <begin position="409"/>
        <end position="429"/>
    </location>
</feature>
<dbReference type="InterPro" id="IPR050794">
    <property type="entry name" value="CPA2_transporter"/>
</dbReference>
<feature type="transmembrane region" description="Helical" evidence="10">
    <location>
        <begin position="266"/>
        <end position="299"/>
    </location>
</feature>
<feature type="transmembrane region" description="Helical" evidence="10">
    <location>
        <begin position="30"/>
        <end position="47"/>
    </location>
</feature>
<feature type="transmembrane region" description="Helical" evidence="10">
    <location>
        <begin position="319"/>
        <end position="338"/>
    </location>
</feature>
<feature type="transmembrane region" description="Helical" evidence="10">
    <location>
        <begin position="198"/>
        <end position="220"/>
    </location>
</feature>
<feature type="domain" description="Cation/H+ exchanger transmembrane" evidence="11">
    <location>
        <begin position="42"/>
        <end position="425"/>
    </location>
</feature>
<feature type="transmembrane region" description="Helical" evidence="10">
    <location>
        <begin position="226"/>
        <end position="245"/>
    </location>
</feature>
<accession>A0A4D6MEW9</accession>
<evidence type="ECO:0000256" key="2">
    <source>
        <dbReference type="ARBA" id="ARBA00022448"/>
    </source>
</evidence>
<dbReference type="Pfam" id="PF23259">
    <property type="entry name" value="CHX17_C"/>
    <property type="match status" value="1"/>
</dbReference>
<evidence type="ECO:0000256" key="9">
    <source>
        <dbReference type="ARBA" id="ARBA00038341"/>
    </source>
</evidence>
<dbReference type="GO" id="GO:0015297">
    <property type="term" value="F:antiporter activity"/>
    <property type="evidence" value="ECO:0007669"/>
    <property type="project" value="InterPro"/>
</dbReference>
<protein>
    <submittedName>
        <fullName evidence="14">Monovalent cation:H+ antiporter-2</fullName>
    </submittedName>
</protein>
<dbReference type="InterPro" id="IPR006153">
    <property type="entry name" value="Cation/H_exchanger_TM"/>
</dbReference>
<keyword evidence="6 10" id="KW-1133">Transmembrane helix</keyword>
<name>A0A4D6MEW9_VIGUN</name>
<dbReference type="GO" id="GO:0006885">
    <property type="term" value="P:regulation of pH"/>
    <property type="evidence" value="ECO:0007669"/>
    <property type="project" value="TreeGrafter"/>
</dbReference>
<feature type="transmembrane region" description="Helical" evidence="10">
    <location>
        <begin position="59"/>
        <end position="77"/>
    </location>
</feature>
<sequence>MTDTVPACYNVSIVNPNQFWKTDKVLKTELPILAIQVAFVAVLSRLFSIIYKPLHQTRLISQISVGFLLTPPLLGRFTTIFEFIFPVNGVVNVEVLSHIGLIYYAFLSGLEMNLNTILNVNKKAASIAIAGIVFPILVAPCLYALFRNVYRHVMMFPLEESTNNAYILWTLILTVTGFPVVAHTLSELKLLYTGLGKAALTAAMIGDTYGWILFTLFVPFSINGKGAIYTVLSTITFVVVCIFVVRPLIQWFIDRKEDKDEWNDNQLLFIIMGVLACSCISDFLGAHAIVGAFVFGLILPHGKFAELVMSISDDFVSGFLVPLFFTGTGMRLMLIAIFSQETWPFIVVIILLLCALKILSTLFVTFFFGMRIRDGLTLGLILNNKGTMALIMLNIAWDRTIFSIPTYSVITSAVLLMTIVVSPVINAIYKPRQIFEQNKLKTIQKLRVLFSELAPRLPYMCSNQSSSTSSFPICAATRAAARPVLFSELAPRLPYMCSNQSSSTSKLRFIACVHNTRQAASMISIIECFNATRVSPLHIFALYLVELTGRAAALVAAHIGKPRSQLGEQNLTRSQEELESIHNTFDALGEAYDAVRVETLNVVSAYTTIHEDIYHSADENRTSLILLPFHKQLGLEGTLEVTSVAYKDINQNVMQGAPCSVGIFVDRDFGLVPKMNLHIRVVFVGGPDDREALAIAWRMAGRSGTKLSVVRILLLGEAVKVDASFHDEAQGILSAVIDTDRQKELDEEYISTFRLTAVNNSDSISYSEIDVHSGEDIPVVLNEIEKLGCDIYIVGQGNCRNSKVFSNLMEWCECLELGVIGDILVSNNFGSRSSVVVVQQYGYGGMAFGNNLIQKATNKGTFESIV</sequence>
<evidence type="ECO:0000256" key="10">
    <source>
        <dbReference type="SAM" id="Phobius"/>
    </source>
</evidence>
<feature type="transmembrane region" description="Helical" evidence="10">
    <location>
        <begin position="83"/>
        <end position="106"/>
    </location>
</feature>
<dbReference type="InterPro" id="IPR057291">
    <property type="entry name" value="CHX17_2nd"/>
</dbReference>
<dbReference type="InterPro" id="IPR038770">
    <property type="entry name" value="Na+/solute_symporter_sf"/>
</dbReference>
<keyword evidence="3" id="KW-0633">Potassium transport</keyword>
<keyword evidence="15" id="KW-1185">Reference proteome</keyword>
<dbReference type="EMBL" id="CP039351">
    <property type="protein sequence ID" value="QCD99905.1"/>
    <property type="molecule type" value="Genomic_DNA"/>
</dbReference>
<feature type="transmembrane region" description="Helical" evidence="10">
    <location>
        <begin position="127"/>
        <end position="146"/>
    </location>
</feature>
<keyword evidence="5" id="KW-0630">Potassium</keyword>
<evidence type="ECO:0000313" key="14">
    <source>
        <dbReference type="EMBL" id="QCD99905.1"/>
    </source>
</evidence>
<evidence type="ECO:0000256" key="5">
    <source>
        <dbReference type="ARBA" id="ARBA00022958"/>
    </source>
</evidence>
<organism evidence="14 15">
    <name type="scientific">Vigna unguiculata</name>
    <name type="common">Cowpea</name>
    <dbReference type="NCBI Taxonomy" id="3917"/>
    <lineage>
        <taxon>Eukaryota</taxon>
        <taxon>Viridiplantae</taxon>
        <taxon>Streptophyta</taxon>
        <taxon>Embryophyta</taxon>
        <taxon>Tracheophyta</taxon>
        <taxon>Spermatophyta</taxon>
        <taxon>Magnoliopsida</taxon>
        <taxon>eudicotyledons</taxon>
        <taxon>Gunneridae</taxon>
        <taxon>Pentapetalae</taxon>
        <taxon>rosids</taxon>
        <taxon>fabids</taxon>
        <taxon>Fabales</taxon>
        <taxon>Fabaceae</taxon>
        <taxon>Papilionoideae</taxon>
        <taxon>50 kb inversion clade</taxon>
        <taxon>NPAAA clade</taxon>
        <taxon>indigoferoid/millettioid clade</taxon>
        <taxon>Phaseoleae</taxon>
        <taxon>Vigna</taxon>
    </lineage>
</organism>
<dbReference type="GO" id="GO:1902600">
    <property type="term" value="P:proton transmembrane transport"/>
    <property type="evidence" value="ECO:0007669"/>
    <property type="project" value="InterPro"/>
</dbReference>
<evidence type="ECO:0000256" key="1">
    <source>
        <dbReference type="ARBA" id="ARBA00004141"/>
    </source>
</evidence>
<dbReference type="PANTHER" id="PTHR32468:SF110">
    <property type="entry name" value="CATION_H+ EXCHANGER 3"/>
    <property type="match status" value="1"/>
</dbReference>
<feature type="transmembrane region" description="Helical" evidence="10">
    <location>
        <begin position="166"/>
        <end position="186"/>
    </location>
</feature>
<keyword evidence="2" id="KW-0813">Transport</keyword>
<keyword evidence="7" id="KW-0406">Ion transport</keyword>
<dbReference type="InterPro" id="IPR057290">
    <property type="entry name" value="CHX17_C"/>
</dbReference>
<proteinExistence type="inferred from homology"/>